<dbReference type="Proteomes" id="UP000824246">
    <property type="component" value="Unassembled WGS sequence"/>
</dbReference>
<accession>A0A9D1VS64</accession>
<keyword evidence="10 11" id="KW-0998">Cell outer membrane</keyword>
<keyword evidence="2 11" id="KW-0813">Transport</keyword>
<evidence type="ECO:0000256" key="12">
    <source>
        <dbReference type="RuleBase" id="RU003357"/>
    </source>
</evidence>
<keyword evidence="7" id="KW-0406">Ion transport</keyword>
<dbReference type="PANTHER" id="PTHR32552">
    <property type="entry name" value="FERRICHROME IRON RECEPTOR-RELATED"/>
    <property type="match status" value="1"/>
</dbReference>
<keyword evidence="4" id="KW-0410">Iron transport</keyword>
<evidence type="ECO:0000259" key="14">
    <source>
        <dbReference type="Pfam" id="PF07715"/>
    </source>
</evidence>
<dbReference type="Pfam" id="PF07715">
    <property type="entry name" value="Plug"/>
    <property type="match status" value="1"/>
</dbReference>
<proteinExistence type="inferred from homology"/>
<evidence type="ECO:0000256" key="9">
    <source>
        <dbReference type="ARBA" id="ARBA00023136"/>
    </source>
</evidence>
<feature type="domain" description="TonB-dependent receptor-like beta-barrel" evidence="13">
    <location>
        <begin position="243"/>
        <end position="758"/>
    </location>
</feature>
<dbReference type="InterPro" id="IPR012910">
    <property type="entry name" value="Plug_dom"/>
</dbReference>
<dbReference type="EMBL" id="DXFB01000192">
    <property type="protein sequence ID" value="HIX46019.1"/>
    <property type="molecule type" value="Genomic_DNA"/>
</dbReference>
<comment type="similarity">
    <text evidence="11 12">Belongs to the TonB-dependent receptor family.</text>
</comment>
<reference evidence="15" key="1">
    <citation type="journal article" date="2021" name="PeerJ">
        <title>Extensive microbial diversity within the chicken gut microbiome revealed by metagenomics and culture.</title>
        <authorList>
            <person name="Gilroy R."/>
            <person name="Ravi A."/>
            <person name="Getino M."/>
            <person name="Pursley I."/>
            <person name="Horton D.L."/>
            <person name="Alikhan N.F."/>
            <person name="Baker D."/>
            <person name="Gharbi K."/>
            <person name="Hall N."/>
            <person name="Watson M."/>
            <person name="Adriaenssens E.M."/>
            <person name="Foster-Nyarko E."/>
            <person name="Jarju S."/>
            <person name="Secka A."/>
            <person name="Antonio M."/>
            <person name="Oren A."/>
            <person name="Chaudhuri R.R."/>
            <person name="La Ragione R."/>
            <person name="Hildebrand F."/>
            <person name="Pallen M.J."/>
        </authorList>
    </citation>
    <scope>NUCLEOTIDE SEQUENCE</scope>
    <source>
        <strain evidence="15">ChiHjej12B11-16260</strain>
    </source>
</reference>
<dbReference type="InterPro" id="IPR039426">
    <property type="entry name" value="TonB-dep_rcpt-like"/>
</dbReference>
<comment type="subcellular location">
    <subcellularLocation>
        <location evidence="1 11">Cell outer membrane</location>
        <topology evidence="1 11">Multi-pass membrane protein</topology>
    </subcellularLocation>
</comment>
<dbReference type="SUPFAM" id="SSF56935">
    <property type="entry name" value="Porins"/>
    <property type="match status" value="1"/>
</dbReference>
<evidence type="ECO:0000256" key="2">
    <source>
        <dbReference type="ARBA" id="ARBA00022448"/>
    </source>
</evidence>
<organism evidence="15 16">
    <name type="scientific">Candidatus Barnesiella excrementipullorum</name>
    <dbReference type="NCBI Taxonomy" id="2838479"/>
    <lineage>
        <taxon>Bacteria</taxon>
        <taxon>Pseudomonadati</taxon>
        <taxon>Bacteroidota</taxon>
        <taxon>Bacteroidia</taxon>
        <taxon>Bacteroidales</taxon>
        <taxon>Barnesiellaceae</taxon>
        <taxon>Barnesiella</taxon>
    </lineage>
</organism>
<keyword evidence="15" id="KW-0675">Receptor</keyword>
<dbReference type="Gene3D" id="2.40.170.20">
    <property type="entry name" value="TonB-dependent receptor, beta-barrel domain"/>
    <property type="match status" value="2"/>
</dbReference>
<dbReference type="InterPro" id="IPR000531">
    <property type="entry name" value="Beta-barrel_TonB"/>
</dbReference>
<reference evidence="15" key="2">
    <citation type="submission" date="2021-04" db="EMBL/GenBank/DDBJ databases">
        <authorList>
            <person name="Gilroy R."/>
        </authorList>
    </citation>
    <scope>NUCLEOTIDE SEQUENCE</scope>
    <source>
        <strain evidence="15">ChiHjej12B11-16260</strain>
    </source>
</reference>
<comment type="caution">
    <text evidence="15">The sequence shown here is derived from an EMBL/GenBank/DDBJ whole genome shotgun (WGS) entry which is preliminary data.</text>
</comment>
<dbReference type="PANTHER" id="PTHR32552:SF81">
    <property type="entry name" value="TONB-DEPENDENT OUTER MEMBRANE RECEPTOR"/>
    <property type="match status" value="1"/>
</dbReference>
<dbReference type="InterPro" id="IPR036942">
    <property type="entry name" value="Beta-barrel_TonB_sf"/>
</dbReference>
<dbReference type="GO" id="GO:0009279">
    <property type="term" value="C:cell outer membrane"/>
    <property type="evidence" value="ECO:0007669"/>
    <property type="project" value="UniProtKB-SubCell"/>
</dbReference>
<evidence type="ECO:0000259" key="13">
    <source>
        <dbReference type="Pfam" id="PF00593"/>
    </source>
</evidence>
<keyword evidence="5 11" id="KW-0812">Transmembrane</keyword>
<evidence type="ECO:0000256" key="1">
    <source>
        <dbReference type="ARBA" id="ARBA00004571"/>
    </source>
</evidence>
<dbReference type="GO" id="GO:0006826">
    <property type="term" value="P:iron ion transport"/>
    <property type="evidence" value="ECO:0007669"/>
    <property type="project" value="UniProtKB-KW"/>
</dbReference>
<evidence type="ECO:0000256" key="11">
    <source>
        <dbReference type="PROSITE-ProRule" id="PRU01360"/>
    </source>
</evidence>
<dbReference type="Pfam" id="PF00593">
    <property type="entry name" value="TonB_dep_Rec_b-barrel"/>
    <property type="match status" value="1"/>
</dbReference>
<evidence type="ECO:0000256" key="3">
    <source>
        <dbReference type="ARBA" id="ARBA00022452"/>
    </source>
</evidence>
<evidence type="ECO:0000256" key="10">
    <source>
        <dbReference type="ARBA" id="ARBA00023237"/>
    </source>
</evidence>
<feature type="domain" description="TonB-dependent receptor plug" evidence="14">
    <location>
        <begin position="50"/>
        <end position="150"/>
    </location>
</feature>
<evidence type="ECO:0000256" key="6">
    <source>
        <dbReference type="ARBA" id="ARBA00023004"/>
    </source>
</evidence>
<protein>
    <submittedName>
        <fullName evidence="15">TonB-dependent receptor</fullName>
    </submittedName>
</protein>
<evidence type="ECO:0000256" key="4">
    <source>
        <dbReference type="ARBA" id="ARBA00022496"/>
    </source>
</evidence>
<evidence type="ECO:0000313" key="16">
    <source>
        <dbReference type="Proteomes" id="UP000824246"/>
    </source>
</evidence>
<evidence type="ECO:0000256" key="7">
    <source>
        <dbReference type="ARBA" id="ARBA00023065"/>
    </source>
</evidence>
<evidence type="ECO:0000313" key="15">
    <source>
        <dbReference type="EMBL" id="HIX46019.1"/>
    </source>
</evidence>
<dbReference type="PROSITE" id="PS52016">
    <property type="entry name" value="TONB_DEPENDENT_REC_3"/>
    <property type="match status" value="1"/>
</dbReference>
<gene>
    <name evidence="15" type="ORF">H9982_07335</name>
</gene>
<dbReference type="AlphaFoldDB" id="A0A9D1VS64"/>
<evidence type="ECO:0000256" key="5">
    <source>
        <dbReference type="ARBA" id="ARBA00022692"/>
    </source>
</evidence>
<name>A0A9D1VS64_9BACT</name>
<keyword evidence="3 11" id="KW-1134">Transmembrane beta strand</keyword>
<sequence length="799" mass="88192">MVAICLLGLVQPVALVAGEISADSSRIAMRHLEEVTIVCNPKVESDLFYMPSSVTLIGSESLQEMHTSSIKDLSTIASNLFIPDYGSRLITSAYIRGIGSRINSPAVGMSVDNVPFLDKSAYDCSLLDVARIEILRGPQGVLYGRNTMAGLINIYTYSPLDRQGTTVRLGGGNYASYDISALTAHKITDDLAFSAGARYESRDGYFVNTCTGRSSGKTYAASGRFRLDWRASQRVRWSLNAHFEHSYQDGYPYAAYDPATQTTGDIAYNSPSSYLRNLLATGLTMEYRHDLFLLTSTTGYQYLDDDLRLDQDFTPLSVFTLGQQQRLHAVTQEVALRSTGDGTWQWVAGAFGSYQNLHTDAPVDFLSDGMRLLVEGQSNAALAALKAEHPAMPAITLDIDNERLLINGLYDTPSYSLALFGQIEARRILGSHLSASFGARLEYESMSIAHQTLADNLNGTAHIEMGSMSLPVSFSAPLGIEGDARQSTTQFLPKFELKYIPNNKFMTYLSIARGYRSGGYNYQMFSNLIQAQMRSRTMTAVADGAVAEVLNIMGDTPIAHRVAETIRSMLAGAVTSDDAATIEEAIAYKPEQSWNYEIGFRTNLWQHRITADLALFYIDCRDQQVSCVSGYGRITRNSGRTRSFGLEASVQAMPVDDLRLSASYGFTHATFLQYNDGENDYAGNFVPFAPMHSLAVTAAYTWYPAQGHSLTLATQFMGRGRIYWTEANNVSQPFYGLLDATLSYRWKWIEAGLWGKNLTATRYQAFYFETLNALDLSTPAGFVQEGTPLTFGATLAFHF</sequence>
<keyword evidence="9 11" id="KW-0472">Membrane</keyword>
<keyword evidence="8 12" id="KW-0798">TonB box</keyword>
<evidence type="ECO:0000256" key="8">
    <source>
        <dbReference type="ARBA" id="ARBA00023077"/>
    </source>
</evidence>
<keyword evidence="6" id="KW-0408">Iron</keyword>